<dbReference type="InterPro" id="IPR023203">
    <property type="entry name" value="TTHA0068_sf"/>
</dbReference>
<name>A0ABD5P2T0_9EURY</name>
<dbReference type="SUPFAM" id="SSF140663">
    <property type="entry name" value="TTHA0068-like"/>
    <property type="match status" value="1"/>
</dbReference>
<dbReference type="Gene3D" id="1.10.3450.10">
    <property type="entry name" value="TTHA0068-like"/>
    <property type="match status" value="1"/>
</dbReference>
<dbReference type="Proteomes" id="UP001595821">
    <property type="component" value="Unassembled WGS sequence"/>
</dbReference>
<accession>A0ABD5P2T0</accession>
<organism evidence="1 2">
    <name type="scientific">Natribaculum luteum</name>
    <dbReference type="NCBI Taxonomy" id="1586232"/>
    <lineage>
        <taxon>Archaea</taxon>
        <taxon>Methanobacteriati</taxon>
        <taxon>Methanobacteriota</taxon>
        <taxon>Stenosarchaea group</taxon>
        <taxon>Halobacteria</taxon>
        <taxon>Halobacteriales</taxon>
        <taxon>Natrialbaceae</taxon>
        <taxon>Natribaculum</taxon>
    </lineage>
</organism>
<dbReference type="Pfam" id="PF03745">
    <property type="entry name" value="DUF309"/>
    <property type="match status" value="1"/>
</dbReference>
<gene>
    <name evidence="1" type="ORF">ACFOZ7_17070</name>
</gene>
<protein>
    <submittedName>
        <fullName evidence="1">DUF309 domain-containing protein</fullName>
    </submittedName>
</protein>
<reference evidence="1 2" key="1">
    <citation type="journal article" date="2014" name="Int. J. Syst. Evol. Microbiol.">
        <title>Complete genome sequence of Corynebacterium casei LMG S-19264T (=DSM 44701T), isolated from a smear-ripened cheese.</title>
        <authorList>
            <consortium name="US DOE Joint Genome Institute (JGI-PGF)"/>
            <person name="Walter F."/>
            <person name="Albersmeier A."/>
            <person name="Kalinowski J."/>
            <person name="Ruckert C."/>
        </authorList>
    </citation>
    <scope>NUCLEOTIDE SEQUENCE [LARGE SCALE GENOMIC DNA]</scope>
    <source>
        <strain evidence="1 2">IBRC-M 10912</strain>
    </source>
</reference>
<comment type="caution">
    <text evidence="1">The sequence shown here is derived from an EMBL/GenBank/DDBJ whole genome shotgun (WGS) entry which is preliminary data.</text>
</comment>
<proteinExistence type="predicted"/>
<dbReference type="RefSeq" id="WP_246973950.1">
    <property type="nucleotide sequence ID" value="NZ_CP095397.1"/>
</dbReference>
<dbReference type="PANTHER" id="PTHR34796">
    <property type="entry name" value="EXPRESSED PROTEIN"/>
    <property type="match status" value="1"/>
</dbReference>
<sequence length="204" mass="22721">MRDALRAGIAIYNDGYYHAAHDAWEARWLALESDTDDERLLHGLIQYTGAVYHARNRNWTGAVGLAESALEYLAGLPDAYRGVRLASVQAYLEVLATDPAVIDRRRPEPVGYEDEVPRLADLEVTETAIAAGVLAEEFGYDATPVEAAGKYALADLEAGRDDSRFITLLFDFVREDDDRGIVYDRLSGHVDRRRAKEEDVSGLF</sequence>
<dbReference type="GeneID" id="71853626"/>
<dbReference type="PANTHER" id="PTHR34796:SF1">
    <property type="entry name" value="EXPRESSED PROTEIN"/>
    <property type="match status" value="1"/>
</dbReference>
<evidence type="ECO:0000313" key="2">
    <source>
        <dbReference type="Proteomes" id="UP001595821"/>
    </source>
</evidence>
<dbReference type="AlphaFoldDB" id="A0ABD5P2T0"/>
<dbReference type="EMBL" id="JBHSDJ010000125">
    <property type="protein sequence ID" value="MFC4248616.1"/>
    <property type="molecule type" value="Genomic_DNA"/>
</dbReference>
<evidence type="ECO:0000313" key="1">
    <source>
        <dbReference type="EMBL" id="MFC4248616.1"/>
    </source>
</evidence>
<dbReference type="InterPro" id="IPR005500">
    <property type="entry name" value="DUF309"/>
</dbReference>